<accession>A0A3B0IYM7</accession>
<gene>
    <name evidence="2" type="ORF">DGUA_6G000312</name>
</gene>
<name>A0A3B0IYM7_DROGU</name>
<dbReference type="Proteomes" id="UP000268350">
    <property type="component" value="Unassembled WGS sequence"/>
</dbReference>
<evidence type="ECO:0000313" key="2">
    <source>
        <dbReference type="EMBL" id="SPP72917.1"/>
    </source>
</evidence>
<dbReference type="OMA" id="RPQACLG"/>
<reference evidence="3" key="1">
    <citation type="submission" date="2018-01" db="EMBL/GenBank/DDBJ databases">
        <authorList>
            <person name="Alioto T."/>
            <person name="Alioto T."/>
        </authorList>
    </citation>
    <scope>NUCLEOTIDE SEQUENCE [LARGE SCALE GENOMIC DNA]</scope>
</reference>
<evidence type="ECO:0000313" key="3">
    <source>
        <dbReference type="Proteomes" id="UP000268350"/>
    </source>
</evidence>
<dbReference type="AlphaFoldDB" id="A0A3B0IYM7"/>
<feature type="region of interest" description="Disordered" evidence="1">
    <location>
        <begin position="132"/>
        <end position="156"/>
    </location>
</feature>
<sequence length="169" mass="19386">MKYYPDANVWFFVDKPSCMSSYQKYPKWHSWKLENRSTSRVMHYWRDTEGVKMPEVKRKDLYFTNWPKTRIRPQACLGMLYATGFRFIRLSKAPPAGFKCAPLPINLATAQVVKVNLAKKRKADRKAAKKAKAAAKLAKKEAKANKGKKGGKAGDLKPKVIKTYENVDK</sequence>
<organism evidence="2 3">
    <name type="scientific">Drosophila guanche</name>
    <name type="common">Fruit fly</name>
    <dbReference type="NCBI Taxonomy" id="7266"/>
    <lineage>
        <taxon>Eukaryota</taxon>
        <taxon>Metazoa</taxon>
        <taxon>Ecdysozoa</taxon>
        <taxon>Arthropoda</taxon>
        <taxon>Hexapoda</taxon>
        <taxon>Insecta</taxon>
        <taxon>Pterygota</taxon>
        <taxon>Neoptera</taxon>
        <taxon>Endopterygota</taxon>
        <taxon>Diptera</taxon>
        <taxon>Brachycera</taxon>
        <taxon>Muscomorpha</taxon>
        <taxon>Ephydroidea</taxon>
        <taxon>Drosophilidae</taxon>
        <taxon>Drosophila</taxon>
        <taxon>Sophophora</taxon>
    </lineage>
</organism>
<protein>
    <submittedName>
        <fullName evidence="2">Uncharacterized protein</fullName>
    </submittedName>
</protein>
<evidence type="ECO:0000256" key="1">
    <source>
        <dbReference type="SAM" id="MobiDB-lite"/>
    </source>
</evidence>
<keyword evidence="3" id="KW-1185">Reference proteome</keyword>
<dbReference type="OrthoDB" id="7991987at2759"/>
<dbReference type="EMBL" id="OUUW01000001">
    <property type="protein sequence ID" value="SPP72917.1"/>
    <property type="molecule type" value="Genomic_DNA"/>
</dbReference>
<proteinExistence type="predicted"/>